<evidence type="ECO:0000259" key="3">
    <source>
        <dbReference type="Pfam" id="PF25954"/>
    </source>
</evidence>
<dbReference type="Proteomes" id="UP001209737">
    <property type="component" value="Unassembled WGS sequence"/>
</dbReference>
<dbReference type="Pfam" id="PF25973">
    <property type="entry name" value="BSH_CzcB"/>
    <property type="match status" value="1"/>
</dbReference>
<dbReference type="Gene3D" id="2.40.50.100">
    <property type="match status" value="1"/>
</dbReference>
<evidence type="ECO:0000313" key="7">
    <source>
        <dbReference type="Proteomes" id="UP001209737"/>
    </source>
</evidence>
<comment type="similarity">
    <text evidence="1">Belongs to the membrane fusion protein (MFP) (TC 8.A.1) family.</text>
</comment>
<dbReference type="NCBIfam" id="TIGR01730">
    <property type="entry name" value="RND_mfp"/>
    <property type="match status" value="1"/>
</dbReference>
<keyword evidence="2" id="KW-0813">Transport</keyword>
<dbReference type="InterPro" id="IPR058792">
    <property type="entry name" value="Beta-barrel_RND_2"/>
</dbReference>
<dbReference type="InterPro" id="IPR051909">
    <property type="entry name" value="MFP_Cation_Efflux"/>
</dbReference>
<keyword evidence="7" id="KW-1185">Reference proteome</keyword>
<feature type="domain" description="CzcB-like C-terminal circularly permuted SH3-like" evidence="5">
    <location>
        <begin position="307"/>
        <end position="368"/>
    </location>
</feature>
<accession>A0ABT3LT80</accession>
<dbReference type="Gene3D" id="2.40.420.20">
    <property type="match status" value="1"/>
</dbReference>
<dbReference type="RefSeq" id="WP_265373920.1">
    <property type="nucleotide sequence ID" value="NZ_JAMQPV010000001.1"/>
</dbReference>
<gene>
    <name evidence="6" type="ORF">ND812_01235</name>
</gene>
<feature type="domain" description="CusB-like beta-barrel" evidence="3">
    <location>
        <begin position="226"/>
        <end position="299"/>
    </location>
</feature>
<dbReference type="Pfam" id="PF25975">
    <property type="entry name" value="CzcB_C"/>
    <property type="match status" value="1"/>
</dbReference>
<dbReference type="Pfam" id="PF25954">
    <property type="entry name" value="Beta-barrel_RND_2"/>
    <property type="match status" value="1"/>
</dbReference>
<evidence type="ECO:0000256" key="1">
    <source>
        <dbReference type="ARBA" id="ARBA00009477"/>
    </source>
</evidence>
<dbReference type="InterPro" id="IPR006143">
    <property type="entry name" value="RND_pump_MFP"/>
</dbReference>
<evidence type="ECO:0000259" key="4">
    <source>
        <dbReference type="Pfam" id="PF25973"/>
    </source>
</evidence>
<evidence type="ECO:0000256" key="2">
    <source>
        <dbReference type="ARBA" id="ARBA00022448"/>
    </source>
</evidence>
<feature type="domain" description="CzcB-like barrel-sandwich hybrid" evidence="4">
    <location>
        <begin position="81"/>
        <end position="222"/>
    </location>
</feature>
<evidence type="ECO:0000313" key="6">
    <source>
        <dbReference type="EMBL" id="MCW7460700.1"/>
    </source>
</evidence>
<evidence type="ECO:0000259" key="5">
    <source>
        <dbReference type="Pfam" id="PF25975"/>
    </source>
</evidence>
<organism evidence="6 7">
    <name type="scientific">Leptospira limi</name>
    <dbReference type="NCBI Taxonomy" id="2950023"/>
    <lineage>
        <taxon>Bacteria</taxon>
        <taxon>Pseudomonadati</taxon>
        <taxon>Spirochaetota</taxon>
        <taxon>Spirochaetia</taxon>
        <taxon>Leptospirales</taxon>
        <taxon>Leptospiraceae</taxon>
        <taxon>Leptospira</taxon>
    </lineage>
</organism>
<sequence>MKINFKLILFSIFLLIGVIYFWKTSRSKTSVPEISTNKNILHITREQREAISIEVELVSLNKIHTNIELTGETEAVPDDIMDVPARISGRVTNVYFVEGDTIQKGQKLATIDSPELAKLRSTYLVAKSKYNAAEQNLTRISSLVKMNLAAKQEQIDAEANLRVIDSEKNSAEENLRANGISIDNSSTGQYIVYSPRSGLALSRNAVPGSIVAGNQILTTIANLTNLWFQAKIYENDLKYLSEGIPADIILNAYPELNFYGKLEHIGEKVDPGSRTVHARVVFKNQNKKAKIGLFGKAILSVNERTGIQIPENAIQSYQDSKYVFIETKPETYQWLEVTTGSTNDKMVEVISGLKEGDKVVTKGAFELKAILFKDTFGGGE</sequence>
<name>A0ABT3LT80_9LEPT</name>
<dbReference type="InterPro" id="IPR058647">
    <property type="entry name" value="BSH_CzcB-like"/>
</dbReference>
<dbReference type="InterPro" id="IPR058649">
    <property type="entry name" value="CzcB_C"/>
</dbReference>
<reference evidence="6 7" key="1">
    <citation type="submission" date="2022-06" db="EMBL/GenBank/DDBJ databases">
        <title>Leptospira isolates from biofilms formed at urban environments.</title>
        <authorList>
            <person name="Ribeiro P.S."/>
            <person name="Sousa T."/>
            <person name="Carvalho N."/>
            <person name="Aburjaile F."/>
            <person name="Neves F."/>
            <person name="Oliveira D."/>
            <person name="Blanco L."/>
            <person name="Lima J."/>
            <person name="Costa F."/>
            <person name="Brenig B."/>
            <person name="Soares S."/>
            <person name="Ramos R."/>
            <person name="Goes-Neto A."/>
            <person name="Matiuzzi M."/>
            <person name="Azevedo V."/>
            <person name="Ristow P."/>
        </authorList>
    </citation>
    <scope>NUCLEOTIDE SEQUENCE [LARGE SCALE GENOMIC DNA]</scope>
    <source>
        <strain evidence="6 7">VSF25</strain>
    </source>
</reference>
<comment type="caution">
    <text evidence="6">The sequence shown here is derived from an EMBL/GenBank/DDBJ whole genome shotgun (WGS) entry which is preliminary data.</text>
</comment>
<dbReference type="Gene3D" id="2.40.30.170">
    <property type="match status" value="1"/>
</dbReference>
<proteinExistence type="inferred from homology"/>
<dbReference type="SUPFAM" id="SSF111369">
    <property type="entry name" value="HlyD-like secretion proteins"/>
    <property type="match status" value="1"/>
</dbReference>
<dbReference type="EMBL" id="JAMQPV010000001">
    <property type="protein sequence ID" value="MCW7460700.1"/>
    <property type="molecule type" value="Genomic_DNA"/>
</dbReference>
<dbReference type="PANTHER" id="PTHR30097">
    <property type="entry name" value="CATION EFFLUX SYSTEM PROTEIN CUSB"/>
    <property type="match status" value="1"/>
</dbReference>
<dbReference type="PANTHER" id="PTHR30097:SF15">
    <property type="entry name" value="CATION EFFLUX SYSTEM PROTEIN CUSB"/>
    <property type="match status" value="1"/>
</dbReference>
<protein>
    <submittedName>
        <fullName evidence="6">Efflux RND transporter periplasmic adaptor subunit</fullName>
    </submittedName>
</protein>